<keyword evidence="2" id="KW-1185">Reference proteome</keyword>
<dbReference type="InterPro" id="IPR016155">
    <property type="entry name" value="Mopterin_synth/thiamin_S_b"/>
</dbReference>
<sequence>MRILYVNNSGGGFADYIDISENTTVEQFFNKKMPADSPEDYLIRVNRQPVPRDYILQPNDRITITPTKVQGARPK</sequence>
<dbReference type="AlphaFoldDB" id="A0A1U9NLW3"/>
<dbReference type="OrthoDB" id="284768at2"/>
<dbReference type="SUPFAM" id="SSF54285">
    <property type="entry name" value="MoaD/ThiS"/>
    <property type="match status" value="1"/>
</dbReference>
<reference evidence="2" key="1">
    <citation type="submission" date="2017-02" db="EMBL/GenBank/DDBJ databases">
        <title>Comparative genomics and description of representatives of a novel lineage of planctomycetes thriving in anoxic sediments.</title>
        <authorList>
            <person name="Spring S."/>
            <person name="Bunk B."/>
            <person name="Sproer C."/>
        </authorList>
    </citation>
    <scope>NUCLEOTIDE SEQUENCE [LARGE SCALE GENOMIC DNA]</scope>
    <source>
        <strain evidence="2">ST-NAGAB-D1</strain>
    </source>
</reference>
<dbReference type="STRING" id="1936003.STSP2_01896"/>
<dbReference type="KEGG" id="alus:STSP2_01896"/>
<gene>
    <name evidence="1" type="ORF">STSP2_01896</name>
</gene>
<evidence type="ECO:0000313" key="2">
    <source>
        <dbReference type="Proteomes" id="UP000189674"/>
    </source>
</evidence>
<evidence type="ECO:0008006" key="3">
    <source>
        <dbReference type="Google" id="ProtNLM"/>
    </source>
</evidence>
<dbReference type="Proteomes" id="UP000189674">
    <property type="component" value="Chromosome"/>
</dbReference>
<organism evidence="1 2">
    <name type="scientific">Anaerohalosphaera lusitana</name>
    <dbReference type="NCBI Taxonomy" id="1936003"/>
    <lineage>
        <taxon>Bacteria</taxon>
        <taxon>Pseudomonadati</taxon>
        <taxon>Planctomycetota</taxon>
        <taxon>Phycisphaerae</taxon>
        <taxon>Sedimentisphaerales</taxon>
        <taxon>Anaerohalosphaeraceae</taxon>
        <taxon>Anaerohalosphaera</taxon>
    </lineage>
</organism>
<name>A0A1U9NLW3_9BACT</name>
<protein>
    <recommendedName>
        <fullName evidence="3">Molybdopterin converting factor</fullName>
    </recommendedName>
</protein>
<evidence type="ECO:0000313" key="1">
    <source>
        <dbReference type="EMBL" id="AQT68724.1"/>
    </source>
</evidence>
<accession>A0A1U9NLW3</accession>
<dbReference type="RefSeq" id="WP_146661982.1">
    <property type="nucleotide sequence ID" value="NZ_CP019791.1"/>
</dbReference>
<proteinExistence type="predicted"/>
<dbReference type="EMBL" id="CP019791">
    <property type="protein sequence ID" value="AQT68724.1"/>
    <property type="molecule type" value="Genomic_DNA"/>
</dbReference>